<sequence>MPILIHNTKTARKEKLAPLEEGHVKMYVCGITAYDYCHIGHARSVLVFDMIYRYLQHRGYRVTFVRNFTDIDDKIIKRAQEQGTTCTELSQRFIAKFHEDMTALNTLPPTLEPLATEHLPEMIAMIEELVAKDLAYEAQGDVYYRVQRFAGYGVLSGRGLEDMQAGARVAVNDNKEHPMDFVLWKASKPGEPAWDSPWGPGRPGWHIECSAMGKKYLGETFDIHGGGKDLVFPHHENEIAQSEGASGKSFANLWVHHGFVTIKDEKMSKSLGNFLTIREVLERHPAEALRLFVFSTHYRNPLDYSETALQDAEAALTRIYSALAATAQLPGAAGDPSPSASVVGEKDRDKLAKLEQSFHQAMDIDFNSALALGRIFDAIKIINKVRQALPANPAPQDLQLLQQTAATIRDLTAVFGLAQEEPVSWLEKRQQRLLAQLSIKPAEIEALLEQREQARRDKDWAEADRIRDQLLQQRIVIKDGPDGTKWEVLQEQQS</sequence>
<dbReference type="FunCoup" id="D6Z0S2">
    <property type="interactions" value="420"/>
</dbReference>
<feature type="short sequence motif" description="'KMSKS' region" evidence="12">
    <location>
        <begin position="266"/>
        <end position="270"/>
    </location>
</feature>
<dbReference type="PRINTS" id="PR00983">
    <property type="entry name" value="TRNASYNTHCYS"/>
</dbReference>
<dbReference type="AlphaFoldDB" id="D6Z0S2"/>
<dbReference type="InterPro" id="IPR056411">
    <property type="entry name" value="CysS_C"/>
</dbReference>
<dbReference type="HOGENOM" id="CLU_013528_0_1_7"/>
<dbReference type="PANTHER" id="PTHR10890">
    <property type="entry name" value="CYSTEINYL-TRNA SYNTHETASE"/>
    <property type="match status" value="1"/>
</dbReference>
<comment type="cofactor">
    <cofactor evidence="12">
        <name>Zn(2+)</name>
        <dbReference type="ChEBI" id="CHEBI:29105"/>
    </cofactor>
    <text evidence="12">Binds 1 zinc ion per subunit.</text>
</comment>
<comment type="subunit">
    <text evidence="3 12">Monomer.</text>
</comment>
<keyword evidence="5 12" id="KW-0436">Ligase</keyword>
<dbReference type="GO" id="GO:0005829">
    <property type="term" value="C:cytosol"/>
    <property type="evidence" value="ECO:0007669"/>
    <property type="project" value="TreeGrafter"/>
</dbReference>
<feature type="domain" description="Cysteinyl-tRNA synthetase class Ia DALR" evidence="13">
    <location>
        <begin position="357"/>
        <end position="426"/>
    </location>
</feature>
<evidence type="ECO:0000256" key="3">
    <source>
        <dbReference type="ARBA" id="ARBA00011245"/>
    </source>
</evidence>
<dbReference type="HAMAP" id="MF_00041">
    <property type="entry name" value="Cys_tRNA_synth"/>
    <property type="match status" value="1"/>
</dbReference>
<evidence type="ECO:0000256" key="5">
    <source>
        <dbReference type="ARBA" id="ARBA00022598"/>
    </source>
</evidence>
<keyword evidence="7 12" id="KW-0547">Nucleotide-binding</keyword>
<comment type="subcellular location">
    <subcellularLocation>
        <location evidence="1 12">Cytoplasm</location>
    </subcellularLocation>
</comment>
<dbReference type="NCBIfam" id="TIGR00435">
    <property type="entry name" value="cysS"/>
    <property type="match status" value="1"/>
</dbReference>
<dbReference type="Proteomes" id="UP000001508">
    <property type="component" value="Chromosome"/>
</dbReference>
<feature type="binding site" evidence="12">
    <location>
        <position position="238"/>
    </location>
    <ligand>
        <name>Zn(2+)</name>
        <dbReference type="ChEBI" id="CHEBI:29105"/>
    </ligand>
</feature>
<evidence type="ECO:0000256" key="9">
    <source>
        <dbReference type="ARBA" id="ARBA00022840"/>
    </source>
</evidence>
<dbReference type="InParanoid" id="D6Z0S2"/>
<evidence type="ECO:0000256" key="1">
    <source>
        <dbReference type="ARBA" id="ARBA00004496"/>
    </source>
</evidence>
<keyword evidence="9 12" id="KW-0067">ATP-binding</keyword>
<keyword evidence="4 12" id="KW-0963">Cytoplasm</keyword>
<dbReference type="KEGG" id="dak:DaAHT2_0595"/>
<dbReference type="Pfam" id="PF23493">
    <property type="entry name" value="CysS_C"/>
    <property type="match status" value="1"/>
</dbReference>
<evidence type="ECO:0000256" key="10">
    <source>
        <dbReference type="ARBA" id="ARBA00022917"/>
    </source>
</evidence>
<evidence type="ECO:0000256" key="6">
    <source>
        <dbReference type="ARBA" id="ARBA00022723"/>
    </source>
</evidence>
<comment type="similarity">
    <text evidence="2 12">Belongs to the class-I aminoacyl-tRNA synthetase family.</text>
</comment>
<dbReference type="InterPro" id="IPR009080">
    <property type="entry name" value="tRNAsynth_Ia_anticodon-bd"/>
</dbReference>
<proteinExistence type="inferred from homology"/>
<dbReference type="PANTHER" id="PTHR10890:SF3">
    <property type="entry name" value="CYSTEINE--TRNA LIGASE, CYTOPLASMIC"/>
    <property type="match status" value="1"/>
</dbReference>
<dbReference type="GO" id="GO:0006423">
    <property type="term" value="P:cysteinyl-tRNA aminoacylation"/>
    <property type="evidence" value="ECO:0007669"/>
    <property type="project" value="UniProtKB-UniRule"/>
</dbReference>
<feature type="short sequence motif" description="'HIGH' region" evidence="12">
    <location>
        <begin position="31"/>
        <end position="41"/>
    </location>
</feature>
<dbReference type="Gene3D" id="3.40.50.620">
    <property type="entry name" value="HUPs"/>
    <property type="match status" value="1"/>
</dbReference>
<dbReference type="RefSeq" id="WP_013162832.1">
    <property type="nucleotide sequence ID" value="NC_014216.1"/>
</dbReference>
<feature type="binding site" evidence="12">
    <location>
        <position position="234"/>
    </location>
    <ligand>
        <name>Zn(2+)</name>
        <dbReference type="ChEBI" id="CHEBI:29105"/>
    </ligand>
</feature>
<dbReference type="SMART" id="SM00840">
    <property type="entry name" value="DALR_2"/>
    <property type="match status" value="1"/>
</dbReference>
<keyword evidence="6 12" id="KW-0479">Metal-binding</keyword>
<protein>
    <recommendedName>
        <fullName evidence="12">Cysteine--tRNA ligase</fullName>
        <ecNumber evidence="12">6.1.1.16</ecNumber>
    </recommendedName>
    <alternativeName>
        <fullName evidence="12">Cysteinyl-tRNA synthetase</fullName>
        <shortName evidence="12">CysRS</shortName>
    </alternativeName>
</protein>
<evidence type="ECO:0000313" key="15">
    <source>
        <dbReference type="Proteomes" id="UP000001508"/>
    </source>
</evidence>
<dbReference type="InterPro" id="IPR032678">
    <property type="entry name" value="tRNA-synt_1_cat_dom"/>
</dbReference>
<evidence type="ECO:0000313" key="14">
    <source>
        <dbReference type="EMBL" id="ADH85301.1"/>
    </source>
</evidence>
<accession>D6Z0S2</accession>
<dbReference type="Gene3D" id="1.20.120.1910">
    <property type="entry name" value="Cysteine-tRNA ligase, C-terminal anti-codon recognition domain"/>
    <property type="match status" value="1"/>
</dbReference>
<dbReference type="SUPFAM" id="SSF47323">
    <property type="entry name" value="Anticodon-binding domain of a subclass of class I aminoacyl-tRNA synthetases"/>
    <property type="match status" value="1"/>
</dbReference>
<dbReference type="OrthoDB" id="9815130at2"/>
<dbReference type="eggNOG" id="COG0215">
    <property type="taxonomic scope" value="Bacteria"/>
</dbReference>
<dbReference type="EMBL" id="CP001940">
    <property type="protein sequence ID" value="ADH85301.1"/>
    <property type="molecule type" value="Genomic_DNA"/>
</dbReference>
<dbReference type="GO" id="GO:0008270">
    <property type="term" value="F:zinc ion binding"/>
    <property type="evidence" value="ECO:0007669"/>
    <property type="project" value="UniProtKB-UniRule"/>
</dbReference>
<dbReference type="Pfam" id="PF01406">
    <property type="entry name" value="tRNA-synt_1e"/>
    <property type="match status" value="1"/>
</dbReference>
<feature type="binding site" evidence="12">
    <location>
        <position position="29"/>
    </location>
    <ligand>
        <name>Zn(2+)</name>
        <dbReference type="ChEBI" id="CHEBI:29105"/>
    </ligand>
</feature>
<feature type="binding site" evidence="12">
    <location>
        <position position="269"/>
    </location>
    <ligand>
        <name>ATP</name>
        <dbReference type="ChEBI" id="CHEBI:30616"/>
    </ligand>
</feature>
<dbReference type="InterPro" id="IPR015803">
    <property type="entry name" value="Cys-tRNA-ligase"/>
</dbReference>
<evidence type="ECO:0000256" key="8">
    <source>
        <dbReference type="ARBA" id="ARBA00022833"/>
    </source>
</evidence>
<evidence type="ECO:0000256" key="7">
    <source>
        <dbReference type="ARBA" id="ARBA00022741"/>
    </source>
</evidence>
<evidence type="ECO:0000259" key="13">
    <source>
        <dbReference type="SMART" id="SM00840"/>
    </source>
</evidence>
<evidence type="ECO:0000256" key="4">
    <source>
        <dbReference type="ARBA" id="ARBA00022490"/>
    </source>
</evidence>
<dbReference type="EC" id="6.1.1.16" evidence="12"/>
<reference evidence="15" key="1">
    <citation type="submission" date="2010-02" db="EMBL/GenBank/DDBJ databases">
        <title>Complete sequence of Desulfurivibrio alkaliphilus AHT2.</title>
        <authorList>
            <consortium name="US DOE Joint Genome Institute"/>
            <person name="Pitluck S."/>
            <person name="Chertkov O."/>
            <person name="Detter J.C."/>
            <person name="Han C."/>
            <person name="Tapia R."/>
            <person name="Larimer F."/>
            <person name="Land M."/>
            <person name="Hauser L."/>
            <person name="Kyrpides N."/>
            <person name="Mikhailova N."/>
            <person name="Sorokin D.Y."/>
            <person name="Muyzer G."/>
            <person name="Woyke T."/>
        </authorList>
    </citation>
    <scope>NUCLEOTIDE SEQUENCE [LARGE SCALE GENOMIC DNA]</scope>
    <source>
        <strain evidence="15">DSM 19089 / UNIQEM U267 / AHT2</strain>
    </source>
</reference>
<evidence type="ECO:0000256" key="2">
    <source>
        <dbReference type="ARBA" id="ARBA00005594"/>
    </source>
</evidence>
<keyword evidence="15" id="KW-1185">Reference proteome</keyword>
<dbReference type="InterPro" id="IPR024909">
    <property type="entry name" value="Cys-tRNA/MSH_ligase"/>
</dbReference>
<keyword evidence="11 12" id="KW-0030">Aminoacyl-tRNA synthetase</keyword>
<keyword evidence="10 12" id="KW-0648">Protein biosynthesis</keyword>
<dbReference type="GO" id="GO:0005524">
    <property type="term" value="F:ATP binding"/>
    <property type="evidence" value="ECO:0007669"/>
    <property type="project" value="UniProtKB-UniRule"/>
</dbReference>
<name>D6Z0S2_DESAT</name>
<comment type="catalytic activity">
    <reaction evidence="12">
        <text>tRNA(Cys) + L-cysteine + ATP = L-cysteinyl-tRNA(Cys) + AMP + diphosphate</text>
        <dbReference type="Rhea" id="RHEA:17773"/>
        <dbReference type="Rhea" id="RHEA-COMP:9661"/>
        <dbReference type="Rhea" id="RHEA-COMP:9679"/>
        <dbReference type="ChEBI" id="CHEBI:30616"/>
        <dbReference type="ChEBI" id="CHEBI:33019"/>
        <dbReference type="ChEBI" id="CHEBI:35235"/>
        <dbReference type="ChEBI" id="CHEBI:78442"/>
        <dbReference type="ChEBI" id="CHEBI:78517"/>
        <dbReference type="ChEBI" id="CHEBI:456215"/>
        <dbReference type="EC" id="6.1.1.16"/>
    </reaction>
</comment>
<dbReference type="SUPFAM" id="SSF52374">
    <property type="entry name" value="Nucleotidylyl transferase"/>
    <property type="match status" value="1"/>
</dbReference>
<organism evidence="14 15">
    <name type="scientific">Desulfurivibrio alkaliphilus (strain DSM 19089 / UNIQEM U267 / AHT2)</name>
    <dbReference type="NCBI Taxonomy" id="589865"/>
    <lineage>
        <taxon>Bacteria</taxon>
        <taxon>Pseudomonadati</taxon>
        <taxon>Thermodesulfobacteriota</taxon>
        <taxon>Desulfobulbia</taxon>
        <taxon>Desulfobulbales</taxon>
        <taxon>Desulfobulbaceae</taxon>
        <taxon>Desulfurivibrio</taxon>
    </lineage>
</organism>
<feature type="binding site" evidence="12">
    <location>
        <position position="209"/>
    </location>
    <ligand>
        <name>Zn(2+)</name>
        <dbReference type="ChEBI" id="CHEBI:29105"/>
    </ligand>
</feature>
<evidence type="ECO:0000256" key="11">
    <source>
        <dbReference type="ARBA" id="ARBA00023146"/>
    </source>
</evidence>
<dbReference type="InterPro" id="IPR015273">
    <property type="entry name" value="Cys-tRNA-synt_Ia_DALR"/>
</dbReference>
<dbReference type="STRING" id="589865.DaAHT2_0595"/>
<dbReference type="InterPro" id="IPR014729">
    <property type="entry name" value="Rossmann-like_a/b/a_fold"/>
</dbReference>
<keyword evidence="8 12" id="KW-0862">Zinc</keyword>
<gene>
    <name evidence="12" type="primary">cysS</name>
    <name evidence="14" type="ordered locus">DaAHT2_0595</name>
</gene>
<dbReference type="FunFam" id="3.40.50.620:FF:000009">
    <property type="entry name" value="Cysteine--tRNA ligase"/>
    <property type="match status" value="1"/>
</dbReference>
<dbReference type="Pfam" id="PF09190">
    <property type="entry name" value="DALR_2"/>
    <property type="match status" value="1"/>
</dbReference>
<dbReference type="GO" id="GO:0004817">
    <property type="term" value="F:cysteine-tRNA ligase activity"/>
    <property type="evidence" value="ECO:0007669"/>
    <property type="project" value="UniProtKB-UniRule"/>
</dbReference>
<dbReference type="CDD" id="cd00672">
    <property type="entry name" value="CysRS_core"/>
    <property type="match status" value="1"/>
</dbReference>
<evidence type="ECO:0000256" key="12">
    <source>
        <dbReference type="HAMAP-Rule" id="MF_00041"/>
    </source>
</evidence>